<evidence type="ECO:0000313" key="2">
    <source>
        <dbReference type="Proteomes" id="UP000183567"/>
    </source>
</evidence>
<dbReference type="EMBL" id="LVVM01005734">
    <property type="protein sequence ID" value="OJA09883.1"/>
    <property type="molecule type" value="Genomic_DNA"/>
</dbReference>
<comment type="caution">
    <text evidence="1">The sequence shown here is derived from an EMBL/GenBank/DDBJ whole genome shotgun (WGS) entry which is preliminary data.</text>
</comment>
<reference evidence="1 2" key="1">
    <citation type="submission" date="2016-03" db="EMBL/GenBank/DDBJ databases">
        <title>Comparative genomics of the ectomycorrhizal sister species Rhizopogon vinicolor and Rhizopogon vesiculosus (Basidiomycota: Boletales) reveals a divergence of the mating type B locus.</title>
        <authorList>
            <person name="Mujic A.B."/>
            <person name="Kuo A."/>
            <person name="Tritt A."/>
            <person name="Lipzen A."/>
            <person name="Chen C."/>
            <person name="Johnson J."/>
            <person name="Sharma A."/>
            <person name="Barry K."/>
            <person name="Grigoriev I.V."/>
            <person name="Spatafora J.W."/>
        </authorList>
    </citation>
    <scope>NUCLEOTIDE SEQUENCE [LARGE SCALE GENOMIC DNA]</scope>
    <source>
        <strain evidence="1 2">AM-OR11-056</strain>
    </source>
</reference>
<protein>
    <submittedName>
        <fullName evidence="1">Uncharacterized protein</fullName>
    </submittedName>
</protein>
<dbReference type="AlphaFoldDB" id="A0A1J8PQ08"/>
<evidence type="ECO:0000313" key="1">
    <source>
        <dbReference type="EMBL" id="OJA09883.1"/>
    </source>
</evidence>
<dbReference type="Proteomes" id="UP000183567">
    <property type="component" value="Unassembled WGS sequence"/>
</dbReference>
<dbReference type="OrthoDB" id="5422293at2759"/>
<proteinExistence type="predicted"/>
<accession>A0A1J8PQ08</accession>
<sequence>MPELCSIMEKAYNHLIMNGLPHDAPAVVDDFKKLQARPKHPEKVPAWAGAVVLLRKVLDIPDSEGIIPMDEHADEDFLRFGKH</sequence>
<gene>
    <name evidence="1" type="ORF">AZE42_10390</name>
</gene>
<keyword evidence="2" id="KW-1185">Reference proteome</keyword>
<name>A0A1J8PQ08_9AGAM</name>
<organism evidence="1 2">
    <name type="scientific">Rhizopogon vesiculosus</name>
    <dbReference type="NCBI Taxonomy" id="180088"/>
    <lineage>
        <taxon>Eukaryota</taxon>
        <taxon>Fungi</taxon>
        <taxon>Dikarya</taxon>
        <taxon>Basidiomycota</taxon>
        <taxon>Agaricomycotina</taxon>
        <taxon>Agaricomycetes</taxon>
        <taxon>Agaricomycetidae</taxon>
        <taxon>Boletales</taxon>
        <taxon>Suillineae</taxon>
        <taxon>Rhizopogonaceae</taxon>
        <taxon>Rhizopogon</taxon>
    </lineage>
</organism>